<evidence type="ECO:0000256" key="3">
    <source>
        <dbReference type="SAM" id="MobiDB-lite"/>
    </source>
</evidence>
<accession>A0A0W7X1L0</accession>
<dbReference type="SUPFAM" id="SSF52540">
    <property type="entry name" value="P-loop containing nucleoside triphosphate hydrolases"/>
    <property type="match status" value="1"/>
</dbReference>
<feature type="region of interest" description="Disordered" evidence="3">
    <location>
        <begin position="283"/>
        <end position="376"/>
    </location>
</feature>
<keyword evidence="1" id="KW-0547">Nucleotide-binding</keyword>
<dbReference type="Gene3D" id="1.10.10.10">
    <property type="entry name" value="Winged helix-like DNA-binding domain superfamily/Winged helix DNA-binding domain"/>
    <property type="match status" value="1"/>
</dbReference>
<reference evidence="5 6" key="1">
    <citation type="submission" date="2015-12" db="EMBL/GenBank/DDBJ databases">
        <title>Draft genome sequence of Streptomyces silvensis ATCC 53525, a producer of novel hormone antagonists.</title>
        <authorList>
            <person name="Johnston C.W."/>
            <person name="Li Y."/>
            <person name="Magarvey N.A."/>
        </authorList>
    </citation>
    <scope>NUCLEOTIDE SEQUENCE [LARGE SCALE GENOMIC DNA]</scope>
    <source>
        <strain evidence="5 6">ATCC 53525</strain>
    </source>
</reference>
<name>A0A0W7X1L0_9ACTN</name>
<dbReference type="AlphaFoldDB" id="A0A0W7X1L0"/>
<evidence type="ECO:0000259" key="4">
    <source>
        <dbReference type="PROSITE" id="PS50043"/>
    </source>
</evidence>
<dbReference type="PROSITE" id="PS50043">
    <property type="entry name" value="HTH_LUXR_2"/>
    <property type="match status" value="1"/>
</dbReference>
<dbReference type="CDD" id="cd06170">
    <property type="entry name" value="LuxR_C_like"/>
    <property type="match status" value="1"/>
</dbReference>
<dbReference type="PANTHER" id="PTHR16305:SF35">
    <property type="entry name" value="TRANSCRIPTIONAL ACTIVATOR DOMAIN"/>
    <property type="match status" value="1"/>
</dbReference>
<proteinExistence type="predicted"/>
<keyword evidence="6" id="KW-1185">Reference proteome</keyword>
<dbReference type="PROSITE" id="PS00622">
    <property type="entry name" value="HTH_LUXR_1"/>
    <property type="match status" value="1"/>
</dbReference>
<evidence type="ECO:0000256" key="1">
    <source>
        <dbReference type="ARBA" id="ARBA00022741"/>
    </source>
</evidence>
<dbReference type="SUPFAM" id="SSF46894">
    <property type="entry name" value="C-terminal effector domain of the bipartite response regulators"/>
    <property type="match status" value="1"/>
</dbReference>
<organism evidence="5 6">
    <name type="scientific">Streptomyces silvensis</name>
    <dbReference type="NCBI Taxonomy" id="1765722"/>
    <lineage>
        <taxon>Bacteria</taxon>
        <taxon>Bacillati</taxon>
        <taxon>Actinomycetota</taxon>
        <taxon>Actinomycetes</taxon>
        <taxon>Kitasatosporales</taxon>
        <taxon>Streptomycetaceae</taxon>
        <taxon>Streptomyces</taxon>
    </lineage>
</organism>
<dbReference type="PRINTS" id="PR00038">
    <property type="entry name" value="HTHLUXR"/>
</dbReference>
<dbReference type="Proteomes" id="UP000054804">
    <property type="component" value="Unassembled WGS sequence"/>
</dbReference>
<dbReference type="GO" id="GO:0006355">
    <property type="term" value="P:regulation of DNA-templated transcription"/>
    <property type="evidence" value="ECO:0007669"/>
    <property type="project" value="InterPro"/>
</dbReference>
<dbReference type="GO" id="GO:0004016">
    <property type="term" value="F:adenylate cyclase activity"/>
    <property type="evidence" value="ECO:0007669"/>
    <property type="project" value="TreeGrafter"/>
</dbReference>
<dbReference type="Pfam" id="PF00196">
    <property type="entry name" value="GerE"/>
    <property type="match status" value="1"/>
</dbReference>
<dbReference type="InterPro" id="IPR027417">
    <property type="entry name" value="P-loop_NTPase"/>
</dbReference>
<feature type="compositionally biased region" description="Basic and acidic residues" evidence="3">
    <location>
        <begin position="905"/>
        <end position="927"/>
    </location>
</feature>
<dbReference type="STRING" id="1765722.AT728_22500"/>
<sequence>MGRIRRTLTEKDAGPVLVLVGGAAGAGKSRLLRRLAELPEATGAVTSWRCGDGDRPPDVDAGRPALVLVDDVHQEADGDALTWVRNLLRHPWPRLAAVVTYRPEELTSPGLPFGTPPLRYGDDLVVLRHRVRPWDAGQVEEAAREVLGEGCTPQAVARLHERSGGVAQVVTDLLAVLRDSAGRRCTPADVDAAGVPVRLAELMSDRAHALPGPARRVVWAAAVLGEPVSAEDLLEVAGAGGAGAYAGTGTATGIGTSTGAGTGTGTGIGTGAGTGIGTGTGAGTGIGTGTGTGYGPGTGTGNGPGTVPGTGNGPSPGFGNGPGPGFGNGPGTGTGNGPGTVPGTGNGPSPGFGNGPGPGTGNGPGTGTPTPPDAHALDRTPLLAALDRAALVEDTEHRYALPVPLAAAAVLETVPGPVRQELHGRAADVLQRRQPVPWAELARHRRAGGRVRAWLRAVEEAARQAAAAGRHQEAITLLEGTLASPLVPRHARARLAPVLAGSAVVGLRSDQTVEVLTQIVQDEELPTAVRGEMRLDLGLLLCNQVGMSTRGWAELERSAGELREERPELAARAMSALAMPYWPGNSLEVHLAWMRDAEAASADSGDEVVETAVAANRAGLALSYGNPEGWELLRALPFDSPDPRCRRHVARGLCNAADSAVWLGFYDRARALLADGLELSARSGAPYTERTALGTRLLLEWATGRWEGLVERCEEFVRETDDMPVISADARTVLGLLHLARGGWGPAASWLSGKDAPLAEHAAAPLGATLAGALIRLSLARQDVAGAAAQARTAWGNVLAKGVFVWAAELAPWAVEALARDGDTAAARRVVDAFAEGLNGLRSPTADASLVWTRAALAESTGDLERAVALYQEARAAFAALPRPYAQALAAEGAGRCGLEPTAAEDAHHDTHHDAPHDTHHDAAGDARRDRALTELAFAAQQFSDLGAAWDAARVRALSRAHQPEKDRRRPGRPSYRDQLSPREREVAELAGNGLTNREIATTLHLSPRTVEQHVARAMRKLGTATRQELGIADAEESSPGSGDTRS</sequence>
<dbReference type="GO" id="GO:0003677">
    <property type="term" value="F:DNA binding"/>
    <property type="evidence" value="ECO:0007669"/>
    <property type="project" value="InterPro"/>
</dbReference>
<dbReference type="GO" id="GO:0005737">
    <property type="term" value="C:cytoplasm"/>
    <property type="evidence" value="ECO:0007669"/>
    <property type="project" value="TreeGrafter"/>
</dbReference>
<protein>
    <recommendedName>
        <fullName evidence="4">HTH luxR-type domain-containing protein</fullName>
    </recommendedName>
</protein>
<feature type="region of interest" description="Disordered" evidence="3">
    <location>
        <begin position="904"/>
        <end position="927"/>
    </location>
</feature>
<feature type="compositionally biased region" description="Gly residues" evidence="3">
    <location>
        <begin position="283"/>
        <end position="366"/>
    </location>
</feature>
<dbReference type="RefSeq" id="WP_058848976.1">
    <property type="nucleotide sequence ID" value="NZ_LOCL01000036.1"/>
</dbReference>
<dbReference type="PANTHER" id="PTHR16305">
    <property type="entry name" value="TESTICULAR SOLUBLE ADENYLYL CYCLASE"/>
    <property type="match status" value="1"/>
</dbReference>
<evidence type="ECO:0000313" key="5">
    <source>
        <dbReference type="EMBL" id="KUF16707.1"/>
    </source>
</evidence>
<dbReference type="InterPro" id="IPR000792">
    <property type="entry name" value="Tscrpt_reg_LuxR_C"/>
</dbReference>
<dbReference type="SMART" id="SM00421">
    <property type="entry name" value="HTH_LUXR"/>
    <property type="match status" value="1"/>
</dbReference>
<keyword evidence="2" id="KW-0067">ATP-binding</keyword>
<evidence type="ECO:0000256" key="2">
    <source>
        <dbReference type="ARBA" id="ARBA00022840"/>
    </source>
</evidence>
<dbReference type="InterPro" id="IPR016032">
    <property type="entry name" value="Sig_transdc_resp-reg_C-effctor"/>
</dbReference>
<feature type="region of interest" description="Disordered" evidence="3">
    <location>
        <begin position="1006"/>
        <end position="1047"/>
    </location>
</feature>
<feature type="domain" description="HTH luxR-type" evidence="4">
    <location>
        <begin position="973"/>
        <end position="1038"/>
    </location>
</feature>
<feature type="region of interest" description="Disordered" evidence="3">
    <location>
        <begin position="959"/>
        <end position="984"/>
    </location>
</feature>
<dbReference type="EMBL" id="LOCL01000036">
    <property type="protein sequence ID" value="KUF16707.1"/>
    <property type="molecule type" value="Genomic_DNA"/>
</dbReference>
<evidence type="ECO:0000313" key="6">
    <source>
        <dbReference type="Proteomes" id="UP000054804"/>
    </source>
</evidence>
<gene>
    <name evidence="5" type="ORF">AT728_22500</name>
</gene>
<dbReference type="InterPro" id="IPR036388">
    <property type="entry name" value="WH-like_DNA-bd_sf"/>
</dbReference>
<comment type="caution">
    <text evidence="5">The sequence shown here is derived from an EMBL/GenBank/DDBJ whole genome shotgun (WGS) entry which is preliminary data.</text>
</comment>
<dbReference type="GO" id="GO:0005524">
    <property type="term" value="F:ATP binding"/>
    <property type="evidence" value="ECO:0007669"/>
    <property type="project" value="UniProtKB-KW"/>
</dbReference>